<dbReference type="RefSeq" id="WP_170232526.1">
    <property type="nucleotide sequence ID" value="NZ_BJYL01000002.1"/>
</dbReference>
<keyword evidence="3" id="KW-1185">Reference proteome</keyword>
<reference evidence="2 3" key="1">
    <citation type="submission" date="2019-07" db="EMBL/GenBank/DDBJ databases">
        <title>Whole genome shotgun sequence of Sporosarcina luteola NBRC 105378.</title>
        <authorList>
            <person name="Hosoyama A."/>
            <person name="Uohara A."/>
            <person name="Ohji S."/>
            <person name="Ichikawa N."/>
        </authorList>
    </citation>
    <scope>NUCLEOTIDE SEQUENCE [LARGE SCALE GENOMIC DNA]</scope>
    <source>
        <strain evidence="2 3">NBRC 105378</strain>
    </source>
</reference>
<sequence>MFKKAIPFVLVSGLVLTGCNNNNDVPDNNETPMENLDDGLRDTTPRVNNGAGSDMDGINNGNDRNNGVDNGIINDGNRNNGDMNGDNTTAPNDDILTDDNTTTPNDTDTNRDRKNKDGTTGNNNR</sequence>
<gene>
    <name evidence="2" type="ORF">SLU01_00700</name>
</gene>
<evidence type="ECO:0008006" key="4">
    <source>
        <dbReference type="Google" id="ProtNLM"/>
    </source>
</evidence>
<dbReference type="EMBL" id="BJYL01000002">
    <property type="protein sequence ID" value="GEN81758.1"/>
    <property type="molecule type" value="Genomic_DNA"/>
</dbReference>
<accession>A0A511Z2R8</accession>
<dbReference type="Proteomes" id="UP000321901">
    <property type="component" value="Unassembled WGS sequence"/>
</dbReference>
<dbReference type="AlphaFoldDB" id="A0A511Z2R8"/>
<feature type="compositionally biased region" description="Low complexity" evidence="1">
    <location>
        <begin position="54"/>
        <end position="107"/>
    </location>
</feature>
<feature type="compositionally biased region" description="Low complexity" evidence="1">
    <location>
        <begin position="20"/>
        <end position="29"/>
    </location>
</feature>
<comment type="caution">
    <text evidence="2">The sequence shown here is derived from an EMBL/GenBank/DDBJ whole genome shotgun (WGS) entry which is preliminary data.</text>
</comment>
<dbReference type="PROSITE" id="PS51257">
    <property type="entry name" value="PROKAR_LIPOPROTEIN"/>
    <property type="match status" value="1"/>
</dbReference>
<protein>
    <recommendedName>
        <fullName evidence="4">Lipoprotein</fullName>
    </recommendedName>
</protein>
<evidence type="ECO:0000256" key="1">
    <source>
        <dbReference type="SAM" id="MobiDB-lite"/>
    </source>
</evidence>
<feature type="region of interest" description="Disordered" evidence="1">
    <location>
        <begin position="19"/>
        <end position="125"/>
    </location>
</feature>
<evidence type="ECO:0000313" key="2">
    <source>
        <dbReference type="EMBL" id="GEN81758.1"/>
    </source>
</evidence>
<proteinExistence type="predicted"/>
<feature type="compositionally biased region" description="Basic and acidic residues" evidence="1">
    <location>
        <begin position="108"/>
        <end position="117"/>
    </location>
</feature>
<name>A0A511Z2R8_9BACL</name>
<evidence type="ECO:0000313" key="3">
    <source>
        <dbReference type="Proteomes" id="UP000321901"/>
    </source>
</evidence>
<organism evidence="2 3">
    <name type="scientific">Sporosarcina luteola</name>
    <dbReference type="NCBI Taxonomy" id="582850"/>
    <lineage>
        <taxon>Bacteria</taxon>
        <taxon>Bacillati</taxon>
        <taxon>Bacillota</taxon>
        <taxon>Bacilli</taxon>
        <taxon>Bacillales</taxon>
        <taxon>Caryophanaceae</taxon>
        <taxon>Sporosarcina</taxon>
    </lineage>
</organism>